<proteinExistence type="predicted"/>
<evidence type="ECO:0000313" key="1">
    <source>
        <dbReference type="EMBL" id="KAL3815016.1"/>
    </source>
</evidence>
<name>A0ABD3RSR6_9LAMI</name>
<gene>
    <name evidence="1" type="ORF">ACJIZ3_016284</name>
</gene>
<accession>A0ABD3RSR6</accession>
<comment type="caution">
    <text evidence="1">The sequence shown here is derived from an EMBL/GenBank/DDBJ whole genome shotgun (WGS) entry which is preliminary data.</text>
</comment>
<evidence type="ECO:0000313" key="2">
    <source>
        <dbReference type="Proteomes" id="UP001634393"/>
    </source>
</evidence>
<protein>
    <submittedName>
        <fullName evidence="1">Uncharacterized protein</fullName>
    </submittedName>
</protein>
<dbReference type="AlphaFoldDB" id="A0ABD3RSR6"/>
<sequence length="37" mass="4371">MLMYLMMAINGENMDRKWSKTAFIQEVITDVHIVIVE</sequence>
<dbReference type="EMBL" id="JBJXBP010000008">
    <property type="protein sequence ID" value="KAL3815016.1"/>
    <property type="molecule type" value="Genomic_DNA"/>
</dbReference>
<keyword evidence="2" id="KW-1185">Reference proteome</keyword>
<reference evidence="1 2" key="1">
    <citation type="submission" date="2024-12" db="EMBL/GenBank/DDBJ databases">
        <title>The unique morphological basis and parallel evolutionary history of personate flowers in Penstemon.</title>
        <authorList>
            <person name="Depatie T.H."/>
            <person name="Wessinger C.A."/>
        </authorList>
    </citation>
    <scope>NUCLEOTIDE SEQUENCE [LARGE SCALE GENOMIC DNA]</scope>
    <source>
        <strain evidence="1">WTNN_2</strain>
        <tissue evidence="1">Leaf</tissue>
    </source>
</reference>
<dbReference type="Proteomes" id="UP001634393">
    <property type="component" value="Unassembled WGS sequence"/>
</dbReference>
<organism evidence="1 2">
    <name type="scientific">Penstemon smallii</name>
    <dbReference type="NCBI Taxonomy" id="265156"/>
    <lineage>
        <taxon>Eukaryota</taxon>
        <taxon>Viridiplantae</taxon>
        <taxon>Streptophyta</taxon>
        <taxon>Embryophyta</taxon>
        <taxon>Tracheophyta</taxon>
        <taxon>Spermatophyta</taxon>
        <taxon>Magnoliopsida</taxon>
        <taxon>eudicotyledons</taxon>
        <taxon>Gunneridae</taxon>
        <taxon>Pentapetalae</taxon>
        <taxon>asterids</taxon>
        <taxon>lamiids</taxon>
        <taxon>Lamiales</taxon>
        <taxon>Plantaginaceae</taxon>
        <taxon>Cheloneae</taxon>
        <taxon>Penstemon</taxon>
    </lineage>
</organism>